<name>A0A1V5SCM1_9BACT</name>
<dbReference type="InterPro" id="IPR036938">
    <property type="entry name" value="PAP2/HPO_sf"/>
</dbReference>
<evidence type="ECO:0000256" key="1">
    <source>
        <dbReference type="SAM" id="Phobius"/>
    </source>
</evidence>
<sequence>MKKINNQTEQSFSHNLAEIISWAFFPPLVATVFFVFLTFWYSSDLSEGFSWLVTVSPFLIFVPLIFFAVSYKLGWVSDIDLTERKERPLFLVVFVSSLLVLSLTLYFLKVPEKFFVYAFSGLIMTAIASIITLYWKISFHTAITGSVVMAILILGGLRFWPLILLAPIVGWSRVILGKHSVWQVTGGTLLSFFVTYLIFHFFNYRFFY</sequence>
<feature type="transmembrane region" description="Helical" evidence="1">
    <location>
        <begin position="20"/>
        <end position="42"/>
    </location>
</feature>
<keyword evidence="1" id="KW-0472">Membrane</keyword>
<feature type="transmembrane region" description="Helical" evidence="1">
    <location>
        <begin position="114"/>
        <end position="135"/>
    </location>
</feature>
<feature type="transmembrane region" description="Helical" evidence="1">
    <location>
        <begin position="147"/>
        <end position="169"/>
    </location>
</feature>
<feature type="transmembrane region" description="Helical" evidence="1">
    <location>
        <begin position="48"/>
        <end position="69"/>
    </location>
</feature>
<dbReference type="SUPFAM" id="SSF48317">
    <property type="entry name" value="Acid phosphatase/Vanadium-dependent haloperoxidase"/>
    <property type="match status" value="1"/>
</dbReference>
<gene>
    <name evidence="2" type="ORF">BWY43_00822</name>
</gene>
<dbReference type="Gene3D" id="1.20.144.10">
    <property type="entry name" value="Phosphatidic acid phosphatase type 2/haloperoxidase"/>
    <property type="match status" value="1"/>
</dbReference>
<protein>
    <submittedName>
        <fullName evidence="2">PAP2 superfamily protein</fullName>
    </submittedName>
</protein>
<evidence type="ECO:0000313" key="2">
    <source>
        <dbReference type="EMBL" id="OQA51782.1"/>
    </source>
</evidence>
<comment type="caution">
    <text evidence="2">The sequence shown here is derived from an EMBL/GenBank/DDBJ whole genome shotgun (WGS) entry which is preliminary data.</text>
</comment>
<dbReference type="Proteomes" id="UP000485367">
    <property type="component" value="Unassembled WGS sequence"/>
</dbReference>
<feature type="transmembrane region" description="Helical" evidence="1">
    <location>
        <begin position="181"/>
        <end position="202"/>
    </location>
</feature>
<organism evidence="2">
    <name type="scientific">candidate division WS2 bacterium ADurb.Bin280</name>
    <dbReference type="NCBI Taxonomy" id="1852829"/>
    <lineage>
        <taxon>Bacteria</taxon>
        <taxon>candidate division WS2</taxon>
    </lineage>
</organism>
<proteinExistence type="predicted"/>
<accession>A0A1V5SCM1</accession>
<keyword evidence="1" id="KW-0812">Transmembrane</keyword>
<dbReference type="AlphaFoldDB" id="A0A1V5SCM1"/>
<keyword evidence="1" id="KW-1133">Transmembrane helix</keyword>
<feature type="transmembrane region" description="Helical" evidence="1">
    <location>
        <begin position="89"/>
        <end position="108"/>
    </location>
</feature>
<reference evidence="2" key="1">
    <citation type="submission" date="2017-02" db="EMBL/GenBank/DDBJ databases">
        <title>Delving into the versatile metabolic prowess of the omnipresent phylum Bacteroidetes.</title>
        <authorList>
            <person name="Nobu M.K."/>
            <person name="Mei R."/>
            <person name="Narihiro T."/>
            <person name="Kuroda K."/>
            <person name="Liu W.-T."/>
        </authorList>
    </citation>
    <scope>NUCLEOTIDE SEQUENCE</scope>
    <source>
        <strain evidence="2">ADurb.Bin280</strain>
    </source>
</reference>
<dbReference type="EMBL" id="MWBO01000064">
    <property type="protein sequence ID" value="OQA51782.1"/>
    <property type="molecule type" value="Genomic_DNA"/>
</dbReference>